<keyword evidence="8" id="KW-0804">Transcription</keyword>
<dbReference type="GO" id="GO:0000428">
    <property type="term" value="C:DNA-directed RNA polymerase complex"/>
    <property type="evidence" value="ECO:0007669"/>
    <property type="project" value="UniProtKB-KW"/>
</dbReference>
<dbReference type="Pfam" id="PF00309">
    <property type="entry name" value="Sigma54_AID"/>
    <property type="match status" value="1"/>
</dbReference>
<dbReference type="GO" id="GO:0006352">
    <property type="term" value="P:DNA-templated transcription initiation"/>
    <property type="evidence" value="ECO:0007669"/>
    <property type="project" value="InterPro"/>
</dbReference>
<keyword evidence="6" id="KW-0731">Sigma factor</keyword>
<dbReference type="PRINTS" id="PR00045">
    <property type="entry name" value="SIGMA54FCT"/>
</dbReference>
<comment type="caution">
    <text evidence="11">The sequence shown here is derived from an EMBL/GenBank/DDBJ whole genome shotgun (WGS) entry which is preliminary data.</text>
</comment>
<evidence type="ECO:0000256" key="8">
    <source>
        <dbReference type="ARBA" id="ARBA00023163"/>
    </source>
</evidence>
<feature type="domain" description="RNA polymerase sigma factor 54 core-binding" evidence="10">
    <location>
        <begin position="96"/>
        <end position="272"/>
    </location>
</feature>
<accession>A0A414UAY1</accession>
<reference evidence="11 12" key="1">
    <citation type="submission" date="2018-08" db="EMBL/GenBank/DDBJ databases">
        <title>A genome reference for cultivated species of the human gut microbiota.</title>
        <authorList>
            <person name="Zou Y."/>
            <person name="Xue W."/>
            <person name="Luo G."/>
        </authorList>
    </citation>
    <scope>NUCLEOTIDE SEQUENCE [LARGE SCALE GENOMIC DNA]</scope>
    <source>
        <strain evidence="11 12">AM22-12LB</strain>
    </source>
</reference>
<dbReference type="Pfam" id="PF04963">
    <property type="entry name" value="Sigma54_CBD"/>
    <property type="match status" value="1"/>
</dbReference>
<dbReference type="RefSeq" id="WP_118218312.1">
    <property type="nucleotide sequence ID" value="NZ_QRIM01000010.1"/>
</dbReference>
<dbReference type="InterPro" id="IPR007634">
    <property type="entry name" value="RNA_pol_sigma_54_DNA-bd"/>
</dbReference>
<dbReference type="InterPro" id="IPR007046">
    <property type="entry name" value="RNA_pol_sigma_54_core-bd"/>
</dbReference>
<dbReference type="InterPro" id="IPR000394">
    <property type="entry name" value="RNA_pol_sigma_54"/>
</dbReference>
<evidence type="ECO:0000313" key="12">
    <source>
        <dbReference type="Proteomes" id="UP000286595"/>
    </source>
</evidence>
<gene>
    <name evidence="11" type="primary">rpoN</name>
    <name evidence="11" type="ORF">DW252_09780</name>
</gene>
<name>A0A414UAY1_9FIRM</name>
<organism evidence="11 12">
    <name type="scientific">Coprococcus comes</name>
    <dbReference type="NCBI Taxonomy" id="410072"/>
    <lineage>
        <taxon>Bacteria</taxon>
        <taxon>Bacillati</taxon>
        <taxon>Bacillota</taxon>
        <taxon>Clostridia</taxon>
        <taxon>Lachnospirales</taxon>
        <taxon>Lachnospiraceae</taxon>
        <taxon>Coprococcus</taxon>
    </lineage>
</organism>
<feature type="domain" description="RNA polymerase sigma factor 54 DNA-binding" evidence="9">
    <location>
        <begin position="286"/>
        <end position="443"/>
    </location>
</feature>
<keyword evidence="2" id="KW-0240">DNA-directed RNA polymerase</keyword>
<evidence type="ECO:0000256" key="6">
    <source>
        <dbReference type="ARBA" id="ARBA00023082"/>
    </source>
</evidence>
<keyword evidence="4" id="KW-0548">Nucleotidyltransferase</keyword>
<dbReference type="GO" id="GO:0003677">
    <property type="term" value="F:DNA binding"/>
    <property type="evidence" value="ECO:0007669"/>
    <property type="project" value="UniProtKB-KW"/>
</dbReference>
<dbReference type="Pfam" id="PF04552">
    <property type="entry name" value="Sigma54_DBD"/>
    <property type="match status" value="1"/>
</dbReference>
<dbReference type="PANTHER" id="PTHR32248:SF4">
    <property type="entry name" value="RNA POLYMERASE SIGMA-54 FACTOR"/>
    <property type="match status" value="1"/>
</dbReference>
<evidence type="ECO:0000259" key="10">
    <source>
        <dbReference type="Pfam" id="PF04963"/>
    </source>
</evidence>
<dbReference type="Proteomes" id="UP000286595">
    <property type="component" value="Unassembled WGS sequence"/>
</dbReference>
<evidence type="ECO:0000256" key="3">
    <source>
        <dbReference type="ARBA" id="ARBA00022679"/>
    </source>
</evidence>
<dbReference type="GO" id="GO:0016987">
    <property type="term" value="F:sigma factor activity"/>
    <property type="evidence" value="ECO:0007669"/>
    <property type="project" value="UniProtKB-KW"/>
</dbReference>
<evidence type="ECO:0000256" key="2">
    <source>
        <dbReference type="ARBA" id="ARBA00022478"/>
    </source>
</evidence>
<evidence type="ECO:0000256" key="1">
    <source>
        <dbReference type="ARBA" id="ARBA00008798"/>
    </source>
</evidence>
<evidence type="ECO:0000259" key="9">
    <source>
        <dbReference type="Pfam" id="PF04552"/>
    </source>
</evidence>
<dbReference type="AlphaFoldDB" id="A0A414UAY1"/>
<dbReference type="Gene3D" id="1.10.10.1330">
    <property type="entry name" value="RNA polymerase sigma-54 factor, core-binding domain"/>
    <property type="match status" value="1"/>
</dbReference>
<sequence>MQNNLELTQKQSLSQTQIQSLEIMNLCNQDLYTFLNEEYMENPLMDKIGESAPGEVQEFGEWYSYSQTFNEGYGSEDKEENNREIIPAKQEGADPETYLKEQLNKSAYTESEWKLIEYLIQNLDDNGFYPYPVSEAAKSIGVSEETAEKCMKDLKSLEPCGIFAENLAECLITQFEAEGIEDEILNQILREHLKDIAAGKISTITRHLKISSVQVRKYIAMIKTRNPRPLSGFYSGNTNYIVPDVIITQKDGLWDVSLNDEWIGNYSLNEYYIHMIGESKDESLKEYFQKKLERARFILNSIEQRRRTILTIAREILEIQKSFFTGSGELKVMTMSELADKLEIHPSTVSRAVGNKYLQYPGGVIMMKKLFTQKVHSDMNGEEMSALQIKKILKSLIEQEDKKKPYSDSKLVEELKKRGIILSRRAIAKYREEMNIKGSFERKEI</sequence>
<dbReference type="GO" id="GO:0001216">
    <property type="term" value="F:DNA-binding transcription activator activity"/>
    <property type="evidence" value="ECO:0007669"/>
    <property type="project" value="InterPro"/>
</dbReference>
<dbReference type="PROSITE" id="PS50044">
    <property type="entry name" value="SIGMA54_3"/>
    <property type="match status" value="1"/>
</dbReference>
<keyword evidence="3" id="KW-0808">Transferase</keyword>
<dbReference type="InterPro" id="IPR038709">
    <property type="entry name" value="RpoN_core-bd_sf"/>
</dbReference>
<dbReference type="GO" id="GO:0016779">
    <property type="term" value="F:nucleotidyltransferase activity"/>
    <property type="evidence" value="ECO:0007669"/>
    <property type="project" value="UniProtKB-KW"/>
</dbReference>
<proteinExistence type="inferred from homology"/>
<dbReference type="Gene3D" id="1.10.10.60">
    <property type="entry name" value="Homeodomain-like"/>
    <property type="match status" value="1"/>
</dbReference>
<evidence type="ECO:0000256" key="5">
    <source>
        <dbReference type="ARBA" id="ARBA00023015"/>
    </source>
</evidence>
<evidence type="ECO:0000256" key="7">
    <source>
        <dbReference type="ARBA" id="ARBA00023125"/>
    </source>
</evidence>
<comment type="similarity">
    <text evidence="1">Belongs to the sigma-54 factor family.</text>
</comment>
<dbReference type="PIRSF" id="PIRSF000774">
    <property type="entry name" value="RpoN"/>
    <property type="match status" value="1"/>
</dbReference>
<dbReference type="EMBL" id="QRIM01000010">
    <property type="protein sequence ID" value="RHG60068.1"/>
    <property type="molecule type" value="Genomic_DNA"/>
</dbReference>
<keyword evidence="5" id="KW-0805">Transcription regulation</keyword>
<evidence type="ECO:0000313" key="11">
    <source>
        <dbReference type="EMBL" id="RHG60068.1"/>
    </source>
</evidence>
<keyword evidence="7" id="KW-0238">DNA-binding</keyword>
<dbReference type="PANTHER" id="PTHR32248">
    <property type="entry name" value="RNA POLYMERASE SIGMA-54 FACTOR"/>
    <property type="match status" value="1"/>
</dbReference>
<protein>
    <submittedName>
        <fullName evidence="11">RNA polymerase sigma-54 factor</fullName>
    </submittedName>
</protein>
<evidence type="ECO:0000256" key="4">
    <source>
        <dbReference type="ARBA" id="ARBA00022695"/>
    </source>
</evidence>
<dbReference type="NCBIfam" id="TIGR02395">
    <property type="entry name" value="rpoN_sigma"/>
    <property type="match status" value="1"/>
</dbReference>